<evidence type="ECO:0000313" key="3">
    <source>
        <dbReference type="Proteomes" id="UP000273158"/>
    </source>
</evidence>
<name>A0A498BV55_9MICO</name>
<keyword evidence="1" id="KW-1133">Transmembrane helix</keyword>
<reference evidence="2 3" key="1">
    <citation type="journal article" date="2015" name="Stand. Genomic Sci.">
        <title>Genomic Encyclopedia of Bacterial and Archaeal Type Strains, Phase III: the genomes of soil and plant-associated and newly described type strains.</title>
        <authorList>
            <person name="Whitman W.B."/>
            <person name="Woyke T."/>
            <person name="Klenk H.P."/>
            <person name="Zhou Y."/>
            <person name="Lilburn T.G."/>
            <person name="Beck B.J."/>
            <person name="De Vos P."/>
            <person name="Vandamme P."/>
            <person name="Eisen J.A."/>
            <person name="Garrity G."/>
            <person name="Hugenholtz P."/>
            <person name="Kyrpides N.C."/>
        </authorList>
    </citation>
    <scope>NUCLEOTIDE SEQUENCE [LARGE SCALE GENOMIC DNA]</scope>
    <source>
        <strain evidence="2 3">S2T63</strain>
    </source>
</reference>
<protein>
    <recommendedName>
        <fullName evidence="4">Integral membrane protein</fullName>
    </recommendedName>
</protein>
<gene>
    <name evidence="2" type="ORF">C7474_2125</name>
</gene>
<keyword evidence="1" id="KW-0812">Transmembrane</keyword>
<dbReference type="OrthoDB" id="5197832at2"/>
<sequence length="122" mass="12885">MIEWFAIAQVAVAAAAGILCVTLGLVGRRPSDLSVGALALVLVLLLAQVVVSIVAPFAGNPPQESVLEFWVYLVSAVLLPPAAVFWALIERSRWSTVIMGVAALSVAVMVWRMQVIWTGSGA</sequence>
<accession>A0A498BV55</accession>
<comment type="caution">
    <text evidence="2">The sequence shown here is derived from an EMBL/GenBank/DDBJ whole genome shotgun (WGS) entry which is preliminary data.</text>
</comment>
<feature type="transmembrane region" description="Helical" evidence="1">
    <location>
        <begin position="6"/>
        <end position="26"/>
    </location>
</feature>
<evidence type="ECO:0000313" key="2">
    <source>
        <dbReference type="EMBL" id="RLK47535.1"/>
    </source>
</evidence>
<evidence type="ECO:0000256" key="1">
    <source>
        <dbReference type="SAM" id="Phobius"/>
    </source>
</evidence>
<dbReference type="EMBL" id="RCDB01000003">
    <property type="protein sequence ID" value="RLK47535.1"/>
    <property type="molecule type" value="Genomic_DNA"/>
</dbReference>
<feature type="transmembrane region" description="Helical" evidence="1">
    <location>
        <begin position="96"/>
        <end position="117"/>
    </location>
</feature>
<proteinExistence type="predicted"/>
<organism evidence="2 3">
    <name type="scientific">Microbacterium telephonicum</name>
    <dbReference type="NCBI Taxonomy" id="1714841"/>
    <lineage>
        <taxon>Bacteria</taxon>
        <taxon>Bacillati</taxon>
        <taxon>Actinomycetota</taxon>
        <taxon>Actinomycetes</taxon>
        <taxon>Micrococcales</taxon>
        <taxon>Microbacteriaceae</taxon>
        <taxon>Microbacterium</taxon>
    </lineage>
</organism>
<dbReference type="RefSeq" id="WP_121059792.1">
    <property type="nucleotide sequence ID" value="NZ_RCDB01000003.1"/>
</dbReference>
<dbReference type="AlphaFoldDB" id="A0A498BV55"/>
<dbReference type="Proteomes" id="UP000273158">
    <property type="component" value="Unassembled WGS sequence"/>
</dbReference>
<feature type="transmembrane region" description="Helical" evidence="1">
    <location>
        <begin position="69"/>
        <end position="89"/>
    </location>
</feature>
<evidence type="ECO:0008006" key="4">
    <source>
        <dbReference type="Google" id="ProtNLM"/>
    </source>
</evidence>
<keyword evidence="3" id="KW-1185">Reference proteome</keyword>
<feature type="transmembrane region" description="Helical" evidence="1">
    <location>
        <begin position="33"/>
        <end position="57"/>
    </location>
</feature>
<keyword evidence="1" id="KW-0472">Membrane</keyword>